<feature type="signal peptide" evidence="1">
    <location>
        <begin position="1"/>
        <end position="18"/>
    </location>
</feature>
<dbReference type="Proteomes" id="UP001597112">
    <property type="component" value="Unassembled WGS sequence"/>
</dbReference>
<name>A0ABW3JXT1_9BACT</name>
<sequence length="1199" mass="125221">MKRLLLLLFVLATTFCHAQLSVLKDINQAADPNRSGIDAYSITPLNGVVLFNGRSGAGQELWKSDGTEAGTILVKDINPGSSSSSPSSLVDVNGIVYFLANNGTEGTELWKSDGTEAGTLLVKDIQTGSGSANISNMIAAGNLLFFTITDGSNFLDLWKSDGTEVGTVLLRNNIISASSSPYFGQANGTLYFTGNSAANGVELWKSDGTSAGTVLVKDINTGTGSSSPARFSAVGSMLYFIATDGTNGYELWKSDGTDAGTELVLDILPGTDGSSPDLLTNVNGTLFFTASDGTIINGLWKSDGTAAGTTFVKNLGEFSIIENTTAVGSILYFTANTSELWKSDGTAAGTVTYKNIGSYAADFANMNGELYFVAPKDLTAGASLQIWKSDGTESGTVLVTDIAKGTTPGTRPPNDLTPLGTTLYFVADDGNTGNELWITDGTLAGTDRITDIPVTNAGSNPGHFESLDNALYFSAYDTGNGQELWKSDGTSAGTALLKEIWFNADSSSNPSYLKHISNLIYFTARDMSKEPIRLWKTDGTTAGTIELGAKPSDGSEITGVGNIAFFPGYEANNVAIELYKSDGTVIGTKRVANIGGSISSNPASLTNFNDKLYFIANDAGTAGLWTSDGGELNTGTNVIKTFTFLKGLKNKNGALYFFADDGTHGLELWKSDGTDAGTVLVKDINPNAAGGFVSTDILQFEEVDGVGYFVVNDGVSGKELWRTDGTEANTSLVLDINPGAASSNISQLTASNGILYFTADDGTHGVELWKSDGTAGGTVIVSDINTGAVSAAPANLLAVNDFLYFTAFDGSIRTLWKTYGPACSTIKVTNNTTVTAGGITGDILAIGEKIYITGFAAGVGDEIFVHDTSTDLALPAGCRLEQTITFNPLPAKTYGDAPFTLTATSDAGLPITYESSDPTIASVSGNVVTIHKAGTIMMKATQTGNGTYDAADPVEVVLLINKADQTITFPAIADKTLGDAPFTLPGSSTSGLALSYQTTTPAKTTITGNQVTLTEAGTATVVANQPGNENYNPSAVAQQSFCVNPQKPTVTVSQNSNAALLTSSSTTGNQWFKDGVKITDEKGVTLTTSESAVYTVQVTIDGCTSVMSDNVDVVITDIETNPGQKLTAYPNPASDKLTITLPGTGKKDIVITSAHGKEGLRYSTHEPSLELSVADYAAGVYTLSVKTNSGVAYLKFVKK</sequence>
<evidence type="ECO:0000313" key="4">
    <source>
        <dbReference type="Proteomes" id="UP001597112"/>
    </source>
</evidence>
<protein>
    <submittedName>
        <fullName evidence="3">ELWxxDGT repeat protein</fullName>
    </submittedName>
</protein>
<accession>A0ABW3JXT1</accession>
<dbReference type="EMBL" id="JBHTKA010000001">
    <property type="protein sequence ID" value="MFD0998785.1"/>
    <property type="molecule type" value="Genomic_DNA"/>
</dbReference>
<dbReference type="SUPFAM" id="SSF63825">
    <property type="entry name" value="YWTD domain"/>
    <property type="match status" value="1"/>
</dbReference>
<dbReference type="Gene3D" id="2.60.40.1080">
    <property type="match status" value="1"/>
</dbReference>
<dbReference type="NCBIfam" id="TIGR04183">
    <property type="entry name" value="Por_Secre_tail"/>
    <property type="match status" value="1"/>
</dbReference>
<keyword evidence="4" id="KW-1185">Reference proteome</keyword>
<feature type="domain" description="Secretion system C-terminal sorting" evidence="2">
    <location>
        <begin position="1129"/>
        <end position="1195"/>
    </location>
</feature>
<proteinExistence type="predicted"/>
<dbReference type="InterPro" id="IPR030916">
    <property type="entry name" value="ELWxxDGT_rpt"/>
</dbReference>
<evidence type="ECO:0000256" key="1">
    <source>
        <dbReference type="SAM" id="SignalP"/>
    </source>
</evidence>
<dbReference type="SUPFAM" id="SSF49373">
    <property type="entry name" value="Invasin/intimin cell-adhesion fragments"/>
    <property type="match status" value="1"/>
</dbReference>
<keyword evidence="1" id="KW-0732">Signal</keyword>
<evidence type="ECO:0000313" key="3">
    <source>
        <dbReference type="EMBL" id="MFD0998785.1"/>
    </source>
</evidence>
<feature type="chain" id="PRO_5045064123" evidence="1">
    <location>
        <begin position="19"/>
        <end position="1199"/>
    </location>
</feature>
<gene>
    <name evidence="3" type="ORF">ACFQ21_05680</name>
</gene>
<dbReference type="NCBIfam" id="TIGR04534">
    <property type="entry name" value="ELWxxDGT_rpt"/>
    <property type="match status" value="6"/>
</dbReference>
<dbReference type="RefSeq" id="WP_377576049.1">
    <property type="nucleotide sequence ID" value="NZ_JBHTKA010000001.1"/>
</dbReference>
<dbReference type="Pfam" id="PF18962">
    <property type="entry name" value="Por_Secre_tail"/>
    <property type="match status" value="1"/>
</dbReference>
<comment type="caution">
    <text evidence="3">The sequence shown here is derived from an EMBL/GenBank/DDBJ whole genome shotgun (WGS) entry which is preliminary data.</text>
</comment>
<dbReference type="InterPro" id="IPR008964">
    <property type="entry name" value="Invasin/intimin_cell_adhesion"/>
</dbReference>
<organism evidence="3 4">
    <name type="scientific">Ohtaekwangia kribbensis</name>
    <dbReference type="NCBI Taxonomy" id="688913"/>
    <lineage>
        <taxon>Bacteria</taxon>
        <taxon>Pseudomonadati</taxon>
        <taxon>Bacteroidota</taxon>
        <taxon>Cytophagia</taxon>
        <taxon>Cytophagales</taxon>
        <taxon>Fulvivirgaceae</taxon>
        <taxon>Ohtaekwangia</taxon>
    </lineage>
</organism>
<reference evidence="4" key="1">
    <citation type="journal article" date="2019" name="Int. J. Syst. Evol. Microbiol.">
        <title>The Global Catalogue of Microorganisms (GCM) 10K type strain sequencing project: providing services to taxonomists for standard genome sequencing and annotation.</title>
        <authorList>
            <consortium name="The Broad Institute Genomics Platform"/>
            <consortium name="The Broad Institute Genome Sequencing Center for Infectious Disease"/>
            <person name="Wu L."/>
            <person name="Ma J."/>
        </authorList>
    </citation>
    <scope>NUCLEOTIDE SEQUENCE [LARGE SCALE GENOMIC DNA]</scope>
    <source>
        <strain evidence="4">CCUG 58938</strain>
    </source>
</reference>
<evidence type="ECO:0000259" key="2">
    <source>
        <dbReference type="Pfam" id="PF18962"/>
    </source>
</evidence>
<dbReference type="InterPro" id="IPR026444">
    <property type="entry name" value="Secre_tail"/>
</dbReference>